<gene>
    <name evidence="1" type="ORF">NB703_000303</name>
</gene>
<comment type="caution">
    <text evidence="1">The sequence shown here is derived from an EMBL/GenBank/DDBJ whole genome shotgun (WGS) entry which is preliminary data.</text>
</comment>
<organism evidence="1 2">
    <name type="scientific">Pantoea ananas</name>
    <name type="common">Erwinia uredovora</name>
    <dbReference type="NCBI Taxonomy" id="553"/>
    <lineage>
        <taxon>Bacteria</taxon>
        <taxon>Pseudomonadati</taxon>
        <taxon>Pseudomonadota</taxon>
        <taxon>Gammaproteobacteria</taxon>
        <taxon>Enterobacterales</taxon>
        <taxon>Erwiniaceae</taxon>
        <taxon>Pantoea</taxon>
    </lineage>
</organism>
<accession>A0AAJ1FSA1</accession>
<reference evidence="1" key="1">
    <citation type="submission" date="2022-06" db="EMBL/GenBank/DDBJ databases">
        <title>Dynamics of rice microbiomes reveals core vertical transmitted seed endophytes.</title>
        <authorList>
            <person name="Liao K."/>
            <person name="Zhang X."/>
        </authorList>
    </citation>
    <scope>NUCLEOTIDE SEQUENCE</scope>
    <source>
        <strain evidence="1">JT1-17</strain>
    </source>
</reference>
<sequence>MGKQSGIRKPMPDGSGRNAVITRFPLFFPERRTI</sequence>
<dbReference type="EMBL" id="JANFVX010000001">
    <property type="protein sequence ID" value="MCW0342210.1"/>
    <property type="molecule type" value="Genomic_DNA"/>
</dbReference>
<dbReference type="AlphaFoldDB" id="A0AAJ1FSA1"/>
<evidence type="ECO:0000313" key="1">
    <source>
        <dbReference type="EMBL" id="MCW0342210.1"/>
    </source>
</evidence>
<name>A0AAJ1FSA1_PANAN</name>
<evidence type="ECO:0000313" key="2">
    <source>
        <dbReference type="Proteomes" id="UP001208888"/>
    </source>
</evidence>
<proteinExistence type="predicted"/>
<dbReference type="Proteomes" id="UP001208888">
    <property type="component" value="Unassembled WGS sequence"/>
</dbReference>
<protein>
    <submittedName>
        <fullName evidence="1">Uncharacterized protein</fullName>
    </submittedName>
</protein>